<feature type="transmembrane region" description="Helical" evidence="1">
    <location>
        <begin position="156"/>
        <end position="173"/>
    </location>
</feature>
<proteinExistence type="predicted"/>
<dbReference type="EMBL" id="JAGTJR010000012">
    <property type="protein sequence ID" value="KAH7051127.1"/>
    <property type="molecule type" value="Genomic_DNA"/>
</dbReference>
<evidence type="ECO:0000313" key="2">
    <source>
        <dbReference type="EMBL" id="KAH7051127.1"/>
    </source>
</evidence>
<reference evidence="2 3" key="1">
    <citation type="journal article" date="2021" name="Nat. Commun.">
        <title>Genetic determinants of endophytism in the Arabidopsis root mycobiome.</title>
        <authorList>
            <person name="Mesny F."/>
            <person name="Miyauchi S."/>
            <person name="Thiergart T."/>
            <person name="Pickel B."/>
            <person name="Atanasova L."/>
            <person name="Karlsson M."/>
            <person name="Huettel B."/>
            <person name="Barry K.W."/>
            <person name="Haridas S."/>
            <person name="Chen C."/>
            <person name="Bauer D."/>
            <person name="Andreopoulos W."/>
            <person name="Pangilinan J."/>
            <person name="LaButti K."/>
            <person name="Riley R."/>
            <person name="Lipzen A."/>
            <person name="Clum A."/>
            <person name="Drula E."/>
            <person name="Henrissat B."/>
            <person name="Kohler A."/>
            <person name="Grigoriev I.V."/>
            <person name="Martin F.M."/>
            <person name="Hacquard S."/>
        </authorList>
    </citation>
    <scope>NUCLEOTIDE SEQUENCE [LARGE SCALE GENOMIC DNA]</scope>
    <source>
        <strain evidence="2 3">MPI-SDFR-AT-0080</strain>
    </source>
</reference>
<gene>
    <name evidence="2" type="ORF">B0J12DRAFT_78451</name>
</gene>
<feature type="transmembrane region" description="Helical" evidence="1">
    <location>
        <begin position="193"/>
        <end position="218"/>
    </location>
</feature>
<feature type="transmembrane region" description="Helical" evidence="1">
    <location>
        <begin position="238"/>
        <end position="260"/>
    </location>
</feature>
<dbReference type="Proteomes" id="UP000774617">
    <property type="component" value="Unassembled WGS sequence"/>
</dbReference>
<keyword evidence="3" id="KW-1185">Reference proteome</keyword>
<keyword evidence="1" id="KW-1133">Transmembrane helix</keyword>
<evidence type="ECO:0000313" key="3">
    <source>
        <dbReference type="Proteomes" id="UP000774617"/>
    </source>
</evidence>
<feature type="transmembrane region" description="Helical" evidence="1">
    <location>
        <begin position="100"/>
        <end position="124"/>
    </location>
</feature>
<sequence>MALRMVHVSPRISVPLAVIMIFFAFGAFIGIPTDRPGKPVFRNIRVAETDEHFLNARLRALSTQPGVLFLYQFLHAGAAIVWSVAMPLQHIDRLRKRYPFFHRTAGYAVLSCSLLLGLGGLWLARRGLAHTHADLLHLHAVHHPALSWLRWPTFEAALWVLAPAYFYTLFRTAQTARAGQFARHRAWAVAHSIAAYSISINRVNLVLGMVVGGAFAALPKGVQTEVLRLPESIEGMAAAELAMNAGALWGGLLLAAVWIVHEWRAAGFLDKSKVQADTRVSAIKEE</sequence>
<protein>
    <submittedName>
        <fullName evidence="2">Uncharacterized protein</fullName>
    </submittedName>
</protein>
<feature type="transmembrane region" description="Helical" evidence="1">
    <location>
        <begin position="68"/>
        <end position="88"/>
    </location>
</feature>
<comment type="caution">
    <text evidence="2">The sequence shown here is derived from an EMBL/GenBank/DDBJ whole genome shotgun (WGS) entry which is preliminary data.</text>
</comment>
<evidence type="ECO:0000256" key="1">
    <source>
        <dbReference type="SAM" id="Phobius"/>
    </source>
</evidence>
<keyword evidence="1" id="KW-0812">Transmembrane</keyword>
<name>A0ABQ8GBM3_9PEZI</name>
<keyword evidence="1" id="KW-0472">Membrane</keyword>
<organism evidence="2 3">
    <name type="scientific">Macrophomina phaseolina</name>
    <dbReference type="NCBI Taxonomy" id="35725"/>
    <lineage>
        <taxon>Eukaryota</taxon>
        <taxon>Fungi</taxon>
        <taxon>Dikarya</taxon>
        <taxon>Ascomycota</taxon>
        <taxon>Pezizomycotina</taxon>
        <taxon>Dothideomycetes</taxon>
        <taxon>Dothideomycetes incertae sedis</taxon>
        <taxon>Botryosphaeriales</taxon>
        <taxon>Botryosphaeriaceae</taxon>
        <taxon>Macrophomina</taxon>
    </lineage>
</organism>
<feature type="transmembrane region" description="Helical" evidence="1">
    <location>
        <begin position="12"/>
        <end position="31"/>
    </location>
</feature>
<accession>A0ABQ8GBM3</accession>